<comment type="caution">
    <text evidence="14">The sequence shown here is derived from an EMBL/GenBank/DDBJ whole genome shotgun (WGS) entry which is preliminary data.</text>
</comment>
<evidence type="ECO:0000259" key="13">
    <source>
        <dbReference type="Pfam" id="PF01435"/>
    </source>
</evidence>
<evidence type="ECO:0000256" key="9">
    <source>
        <dbReference type="ARBA" id="ARBA00022989"/>
    </source>
</evidence>
<dbReference type="InterPro" id="IPR001915">
    <property type="entry name" value="Peptidase_M48"/>
</dbReference>
<evidence type="ECO:0000256" key="10">
    <source>
        <dbReference type="ARBA" id="ARBA00023049"/>
    </source>
</evidence>
<dbReference type="PANTHER" id="PTHR43221">
    <property type="entry name" value="PROTEASE HTPX"/>
    <property type="match status" value="1"/>
</dbReference>
<evidence type="ECO:0000256" key="7">
    <source>
        <dbReference type="ARBA" id="ARBA00022801"/>
    </source>
</evidence>
<evidence type="ECO:0000256" key="4">
    <source>
        <dbReference type="ARBA" id="ARBA00022670"/>
    </source>
</evidence>
<proteinExistence type="predicted"/>
<evidence type="ECO:0000256" key="3">
    <source>
        <dbReference type="ARBA" id="ARBA00022475"/>
    </source>
</evidence>
<keyword evidence="9 12" id="KW-1133">Transmembrane helix</keyword>
<keyword evidence="8" id="KW-0862">Zinc</keyword>
<dbReference type="Pfam" id="PF01435">
    <property type="entry name" value="Peptidase_M48"/>
    <property type="match status" value="1"/>
</dbReference>
<keyword evidence="7 14" id="KW-0378">Hydrolase</keyword>
<accession>A0ABW3EXD3</accession>
<evidence type="ECO:0000256" key="12">
    <source>
        <dbReference type="SAM" id="Phobius"/>
    </source>
</evidence>
<keyword evidence="15" id="KW-1185">Reference proteome</keyword>
<dbReference type="PANTHER" id="PTHR43221:SF1">
    <property type="entry name" value="PROTEASE HTPX"/>
    <property type="match status" value="1"/>
</dbReference>
<keyword evidence="6" id="KW-0479">Metal-binding</keyword>
<dbReference type="CDD" id="cd07328">
    <property type="entry name" value="M48_Ste24p_like"/>
    <property type="match status" value="1"/>
</dbReference>
<evidence type="ECO:0000313" key="15">
    <source>
        <dbReference type="Proteomes" id="UP001596972"/>
    </source>
</evidence>
<feature type="domain" description="Peptidase M48" evidence="13">
    <location>
        <begin position="130"/>
        <end position="310"/>
    </location>
</feature>
<dbReference type="EMBL" id="JBHTJA010000070">
    <property type="protein sequence ID" value="MFD0904022.1"/>
    <property type="molecule type" value="Genomic_DNA"/>
</dbReference>
<feature type="transmembrane region" description="Helical" evidence="12">
    <location>
        <begin position="12"/>
        <end position="38"/>
    </location>
</feature>
<keyword evidence="4" id="KW-0645">Protease</keyword>
<evidence type="ECO:0000256" key="6">
    <source>
        <dbReference type="ARBA" id="ARBA00022723"/>
    </source>
</evidence>
<dbReference type="RefSeq" id="WP_378303445.1">
    <property type="nucleotide sequence ID" value="NZ_JBHTJA010000070.1"/>
</dbReference>
<comment type="subcellular location">
    <subcellularLocation>
        <location evidence="2">Cell membrane</location>
        <topology evidence="2">Multi-pass membrane protein</topology>
    </subcellularLocation>
</comment>
<evidence type="ECO:0000256" key="8">
    <source>
        <dbReference type="ARBA" id="ARBA00022833"/>
    </source>
</evidence>
<name>A0ABW3EXD3_9ACTN</name>
<evidence type="ECO:0000313" key="14">
    <source>
        <dbReference type="EMBL" id="MFD0904022.1"/>
    </source>
</evidence>
<keyword evidence="5 12" id="KW-0812">Transmembrane</keyword>
<dbReference type="InterPro" id="IPR050083">
    <property type="entry name" value="HtpX_protease"/>
</dbReference>
<dbReference type="Gene3D" id="3.30.2010.10">
    <property type="entry name" value="Metalloproteases ('zincins'), catalytic domain"/>
    <property type="match status" value="1"/>
</dbReference>
<protein>
    <submittedName>
        <fullName evidence="14">M48 family metalloprotease</fullName>
        <ecNumber evidence="14">3.4.24.-</ecNumber>
    </submittedName>
</protein>
<gene>
    <name evidence="14" type="ORF">ACFQ11_26815</name>
</gene>
<evidence type="ECO:0000256" key="2">
    <source>
        <dbReference type="ARBA" id="ARBA00004651"/>
    </source>
</evidence>
<keyword evidence="11 12" id="KW-0472">Membrane</keyword>
<dbReference type="GO" id="GO:0008237">
    <property type="term" value="F:metallopeptidase activity"/>
    <property type="evidence" value="ECO:0007669"/>
    <property type="project" value="UniProtKB-KW"/>
</dbReference>
<dbReference type="Proteomes" id="UP001596972">
    <property type="component" value="Unassembled WGS sequence"/>
</dbReference>
<reference evidence="15" key="1">
    <citation type="journal article" date="2019" name="Int. J. Syst. Evol. Microbiol.">
        <title>The Global Catalogue of Microorganisms (GCM) 10K type strain sequencing project: providing services to taxonomists for standard genome sequencing and annotation.</title>
        <authorList>
            <consortium name="The Broad Institute Genomics Platform"/>
            <consortium name="The Broad Institute Genome Sequencing Center for Infectious Disease"/>
            <person name="Wu L."/>
            <person name="Ma J."/>
        </authorList>
    </citation>
    <scope>NUCLEOTIDE SEQUENCE [LARGE SCALE GENOMIC DNA]</scope>
    <source>
        <strain evidence="15">JCM 31202</strain>
    </source>
</reference>
<organism evidence="14 15">
    <name type="scientific">Actinomadura sediminis</name>
    <dbReference type="NCBI Taxonomy" id="1038904"/>
    <lineage>
        <taxon>Bacteria</taxon>
        <taxon>Bacillati</taxon>
        <taxon>Actinomycetota</taxon>
        <taxon>Actinomycetes</taxon>
        <taxon>Streptosporangiales</taxon>
        <taxon>Thermomonosporaceae</taxon>
        <taxon>Actinomadura</taxon>
    </lineage>
</organism>
<sequence length="649" mass="69809">MKTTLRAMIAVTLLLGHHVIALAVLAGTALAVALLIRYGGRDGTVPFTAVMVMLAVPVLTALIKTVRYRPEPPGGLPLDRTAEPALWAEIDAIARRAGTRPPDDLRLTPEANAAVAEQTRGLALTAGRRHMTIGMPLLETLTVAELRAVLAHELGHYSRRHTLLGHLTHRGAAALRNTTAALHSDDPWTTALRKVFDGYTEVYLRVSRAVRRAQETEADRLMVEISGRDAAASALRTVRTTAAAWPAFLDRHVGPATRHGLAPADVLGGFRALLDEPSRRDELAEILTRPGRTDPHDSHPTLADRLRAIARCPEPAAASPDARPATDLLTDAAAVRARFHRALFGDAAGLDWDELAARLAALHTAEDGLRLLAAAERVTGTAPATLGTLLTDIEKGHGPAIADELSGGGTDPADRRAERMLDRLRALTSSALQDAGHLTARSSWTGRPVRYHGPDGTETDLDALVPATLDPATLDPDRLTRQITELRNRLTAWGADPDHRPAPPGRAGTALYGVLHGLQDDEGGHYDALVLEPGILFVPISEQEATDEAIAELPIRARVQHLLNLPPADLLHRHDTWLLETGAVHKGTFWSGTNMWTLRLLLNRAAMDGTPGDGLLHIAGLPPCTRPHDAREILKAALGPRLTTSDKQT</sequence>
<comment type="cofactor">
    <cofactor evidence="1">
        <name>Zn(2+)</name>
        <dbReference type="ChEBI" id="CHEBI:29105"/>
    </cofactor>
</comment>
<evidence type="ECO:0000256" key="1">
    <source>
        <dbReference type="ARBA" id="ARBA00001947"/>
    </source>
</evidence>
<evidence type="ECO:0000256" key="11">
    <source>
        <dbReference type="ARBA" id="ARBA00023136"/>
    </source>
</evidence>
<keyword evidence="3" id="KW-1003">Cell membrane</keyword>
<keyword evidence="10 14" id="KW-0482">Metalloprotease</keyword>
<dbReference type="EC" id="3.4.24.-" evidence="14"/>
<evidence type="ECO:0000256" key="5">
    <source>
        <dbReference type="ARBA" id="ARBA00022692"/>
    </source>
</evidence>